<reference evidence="1 2" key="1">
    <citation type="submission" date="2019-05" db="EMBL/GenBank/DDBJ databases">
        <title>Another draft genome of Portunus trituberculatus and its Hox gene families provides insights of decapod evolution.</title>
        <authorList>
            <person name="Jeong J.-H."/>
            <person name="Song I."/>
            <person name="Kim S."/>
            <person name="Choi T."/>
            <person name="Kim D."/>
            <person name="Ryu S."/>
            <person name="Kim W."/>
        </authorList>
    </citation>
    <scope>NUCLEOTIDE SEQUENCE [LARGE SCALE GENOMIC DNA]</scope>
    <source>
        <tissue evidence="1">Muscle</tissue>
    </source>
</reference>
<sequence>MMAHYQRLGSDYSNTGSGAVKVKRRDARHSLLDSDTCSDCERRVLYAGDCLDTFQGTSYKIN</sequence>
<organism evidence="1 2">
    <name type="scientific">Portunus trituberculatus</name>
    <name type="common">Swimming crab</name>
    <name type="synonym">Neptunus trituberculatus</name>
    <dbReference type="NCBI Taxonomy" id="210409"/>
    <lineage>
        <taxon>Eukaryota</taxon>
        <taxon>Metazoa</taxon>
        <taxon>Ecdysozoa</taxon>
        <taxon>Arthropoda</taxon>
        <taxon>Crustacea</taxon>
        <taxon>Multicrustacea</taxon>
        <taxon>Malacostraca</taxon>
        <taxon>Eumalacostraca</taxon>
        <taxon>Eucarida</taxon>
        <taxon>Decapoda</taxon>
        <taxon>Pleocyemata</taxon>
        <taxon>Brachyura</taxon>
        <taxon>Eubrachyura</taxon>
        <taxon>Portunoidea</taxon>
        <taxon>Portunidae</taxon>
        <taxon>Portuninae</taxon>
        <taxon>Portunus</taxon>
    </lineage>
</organism>
<accession>A0A5B7DBW0</accession>
<evidence type="ECO:0000313" key="2">
    <source>
        <dbReference type="Proteomes" id="UP000324222"/>
    </source>
</evidence>
<comment type="caution">
    <text evidence="1">The sequence shown here is derived from an EMBL/GenBank/DDBJ whole genome shotgun (WGS) entry which is preliminary data.</text>
</comment>
<name>A0A5B7DBW0_PORTR</name>
<protein>
    <submittedName>
        <fullName evidence="1">Uncharacterized protein</fullName>
    </submittedName>
</protein>
<dbReference type="Proteomes" id="UP000324222">
    <property type="component" value="Unassembled WGS sequence"/>
</dbReference>
<gene>
    <name evidence="1" type="ORF">E2C01_011601</name>
</gene>
<dbReference type="AlphaFoldDB" id="A0A5B7DBW0"/>
<proteinExistence type="predicted"/>
<keyword evidence="2" id="KW-1185">Reference proteome</keyword>
<evidence type="ECO:0000313" key="1">
    <source>
        <dbReference type="EMBL" id="MPC18707.1"/>
    </source>
</evidence>
<dbReference type="EMBL" id="VSRR010000704">
    <property type="protein sequence ID" value="MPC18707.1"/>
    <property type="molecule type" value="Genomic_DNA"/>
</dbReference>